<sequence length="787" mass="91116">MSKTLGSSFLFMEGRFESLFANTMISRHYEIQKHILEYAFDFETCLNISYVNKDCSAFFKEFKRFLLDKIRSVGTLEHQDWMNTNPNSWLAWLLIENEYGSRNMIPLDPKIIMKIFFNNFRKLYPISYKRRIHQENFNGINITDPYVSVELSGISLGTHSVCVEDNLNNNDGISNKGKKSFLTIYEMFSSDEHVFGIDIVYCRPYDATCSEYEGGGGELIIHVHPRHIFEILSHRNFVDCLHKDVFYGIKERYKAGDWSSGYLDKELSKLMSKKILKKEIIDKYENYTKNFNKRRNDYPFINMLLTSFFCHKRCGIGQINDSLYNIAVGMMENFFNKIDTDECTLFNQSISYNSPNLFFFQNHSTPMGSDYYRLFFNYLTSKEGNKYKNSLLELPLKDIRNNECEFQEYCYDKCNTDSEFVLDWDKIDGKSPLFENSYKNRYKPPWRTSIDCIKNAMREKQLKAIQRQHELQCFQVQQPSIGIENERLRNDAGCIRRIRRSSLDEYYNRGEYWEDNVERELHENNNTGEDYNHGDECGEFDSPSLVASGFVMGVRCLPISTAVTSLGSLIGEGTSSSSTDNNEKNALNSNSAINSIRQNNQRLSIPLSDITGRISSCHTLSSIATSWGTPVPITRTIPMDDILGRQQSESSRNQDTINGIYSTNENKSHFSIRLKVEDSEGECEKGNCDIKEDLNDETESIGGKFKIESCHLRDTVVEKMSNLQIGDIDASLLAKETLKSWKYVNYDFDELVEDGEEEDEHSECEYENGNELNDETNFVEECSVCEN</sequence>
<comment type="caution">
    <text evidence="1">The sequence shown here is derived from an EMBL/GenBank/DDBJ whole genome shotgun (WGS) entry which is preliminary data.</text>
</comment>
<organism evidence="1 2">
    <name type="scientific">Cryptosporidium xiaoi</name>
    <dbReference type="NCBI Taxonomy" id="659607"/>
    <lineage>
        <taxon>Eukaryota</taxon>
        <taxon>Sar</taxon>
        <taxon>Alveolata</taxon>
        <taxon>Apicomplexa</taxon>
        <taxon>Conoidasida</taxon>
        <taxon>Coccidia</taxon>
        <taxon>Eucoccidiorida</taxon>
        <taxon>Eimeriorina</taxon>
        <taxon>Cryptosporidiidae</taxon>
        <taxon>Cryptosporidium</taxon>
    </lineage>
</organism>
<accession>A0AAV9XVA5</accession>
<keyword evidence="2" id="KW-1185">Reference proteome</keyword>
<gene>
    <name evidence="1" type="ORF">RS030_71092</name>
</gene>
<protein>
    <submittedName>
        <fullName evidence="1">Uncharacterized protein</fullName>
    </submittedName>
</protein>
<dbReference type="AlphaFoldDB" id="A0AAV9XVA5"/>
<reference evidence="1 2" key="1">
    <citation type="submission" date="2023-10" db="EMBL/GenBank/DDBJ databases">
        <title>Comparative genomics analysis reveals potential genetic determinants of host preference in Cryptosporidium xiaoi.</title>
        <authorList>
            <person name="Xiao L."/>
            <person name="Li J."/>
        </authorList>
    </citation>
    <scope>NUCLEOTIDE SEQUENCE [LARGE SCALE GENOMIC DNA]</scope>
    <source>
        <strain evidence="1 2">52996</strain>
    </source>
</reference>
<evidence type="ECO:0000313" key="1">
    <source>
        <dbReference type="EMBL" id="KAK6588049.1"/>
    </source>
</evidence>
<evidence type="ECO:0000313" key="2">
    <source>
        <dbReference type="Proteomes" id="UP001311799"/>
    </source>
</evidence>
<dbReference type="EMBL" id="JAWDEY010000035">
    <property type="protein sequence ID" value="KAK6588049.1"/>
    <property type="molecule type" value="Genomic_DNA"/>
</dbReference>
<name>A0AAV9XVA5_9CRYT</name>
<proteinExistence type="predicted"/>
<dbReference type="Proteomes" id="UP001311799">
    <property type="component" value="Unassembled WGS sequence"/>
</dbReference>